<name>A0A6A1V6J2_9ROSI</name>
<proteinExistence type="predicted"/>
<evidence type="ECO:0000313" key="1">
    <source>
        <dbReference type="EMBL" id="KAB1208025.1"/>
    </source>
</evidence>
<comment type="caution">
    <text evidence="1">The sequence shown here is derived from an EMBL/GenBank/DDBJ whole genome shotgun (WGS) entry which is preliminary data.</text>
</comment>
<keyword evidence="2" id="KW-1185">Reference proteome</keyword>
<protein>
    <submittedName>
        <fullName evidence="1">Uncharacterized protein</fullName>
    </submittedName>
</protein>
<sequence>MLSLADHARPLCSEPKVKCSASNDQLVGSTPPLQQPSVLIHRGRSLQPQTVSVLPRTLLDAKLKAEAALLATQLMKEKISRIGSNICTRL</sequence>
<evidence type="ECO:0000313" key="2">
    <source>
        <dbReference type="Proteomes" id="UP000516437"/>
    </source>
</evidence>
<organism evidence="1 2">
    <name type="scientific">Morella rubra</name>
    <name type="common">Chinese bayberry</name>
    <dbReference type="NCBI Taxonomy" id="262757"/>
    <lineage>
        <taxon>Eukaryota</taxon>
        <taxon>Viridiplantae</taxon>
        <taxon>Streptophyta</taxon>
        <taxon>Embryophyta</taxon>
        <taxon>Tracheophyta</taxon>
        <taxon>Spermatophyta</taxon>
        <taxon>Magnoliopsida</taxon>
        <taxon>eudicotyledons</taxon>
        <taxon>Gunneridae</taxon>
        <taxon>Pentapetalae</taxon>
        <taxon>rosids</taxon>
        <taxon>fabids</taxon>
        <taxon>Fagales</taxon>
        <taxon>Myricaceae</taxon>
        <taxon>Morella</taxon>
    </lineage>
</organism>
<gene>
    <name evidence="1" type="ORF">CJ030_MR7G000809</name>
</gene>
<dbReference type="AlphaFoldDB" id="A0A6A1V6J2"/>
<dbReference type="Proteomes" id="UP000516437">
    <property type="component" value="Chromosome 7"/>
</dbReference>
<reference evidence="1 2" key="1">
    <citation type="journal article" date="2019" name="Plant Biotechnol. J.">
        <title>The red bayberry genome and genetic basis of sex determination.</title>
        <authorList>
            <person name="Jia H.M."/>
            <person name="Jia H.J."/>
            <person name="Cai Q.L."/>
            <person name="Wang Y."/>
            <person name="Zhao H.B."/>
            <person name="Yang W.F."/>
            <person name="Wang G.Y."/>
            <person name="Li Y.H."/>
            <person name="Zhan D.L."/>
            <person name="Shen Y.T."/>
            <person name="Niu Q.F."/>
            <person name="Chang L."/>
            <person name="Qiu J."/>
            <person name="Zhao L."/>
            <person name="Xie H.B."/>
            <person name="Fu W.Y."/>
            <person name="Jin J."/>
            <person name="Li X.W."/>
            <person name="Jiao Y."/>
            <person name="Zhou C.C."/>
            <person name="Tu T."/>
            <person name="Chai C.Y."/>
            <person name="Gao J.L."/>
            <person name="Fan L.J."/>
            <person name="van de Weg E."/>
            <person name="Wang J.Y."/>
            <person name="Gao Z.S."/>
        </authorList>
    </citation>
    <scope>NUCLEOTIDE SEQUENCE [LARGE SCALE GENOMIC DNA]</scope>
    <source>
        <tissue evidence="1">Leaves</tissue>
    </source>
</reference>
<dbReference type="EMBL" id="RXIC02000025">
    <property type="protein sequence ID" value="KAB1208025.1"/>
    <property type="molecule type" value="Genomic_DNA"/>
</dbReference>
<accession>A0A6A1V6J2</accession>